<sequence length="112" mass="12102">MESSSSLDCGDSGVRDISGNGRQRRNFLDRMATGSVEAIVVRAETVANCSGDRRRVEPSSSSTVTTEHEGEEGMTRDRWRSDSGGAMLIGTVMALLVCSTNPEQQQHRLRGG</sequence>
<name>A0A8X8W9Z0_SALSN</name>
<feature type="region of interest" description="Disordered" evidence="1">
    <location>
        <begin position="51"/>
        <end position="82"/>
    </location>
</feature>
<dbReference type="EMBL" id="PNBA02000019">
    <property type="protein sequence ID" value="KAG6391185.1"/>
    <property type="molecule type" value="Genomic_DNA"/>
</dbReference>
<comment type="caution">
    <text evidence="2">The sequence shown here is derived from an EMBL/GenBank/DDBJ whole genome shotgun (WGS) entry which is preliminary data.</text>
</comment>
<proteinExistence type="predicted"/>
<reference evidence="2" key="2">
    <citation type="submission" date="2020-08" db="EMBL/GenBank/DDBJ databases">
        <title>Plant Genome Project.</title>
        <authorList>
            <person name="Zhang R.-G."/>
        </authorList>
    </citation>
    <scope>NUCLEOTIDE SEQUENCE</scope>
    <source>
        <strain evidence="2">Huo1</strain>
        <tissue evidence="2">Leaf</tissue>
    </source>
</reference>
<protein>
    <submittedName>
        <fullName evidence="2">Uncharacterized protein</fullName>
    </submittedName>
</protein>
<evidence type="ECO:0000313" key="3">
    <source>
        <dbReference type="Proteomes" id="UP000298416"/>
    </source>
</evidence>
<accession>A0A8X8W9Z0</accession>
<gene>
    <name evidence="2" type="ORF">SASPL_148937</name>
</gene>
<dbReference type="AlphaFoldDB" id="A0A8X8W9Z0"/>
<evidence type="ECO:0000256" key="1">
    <source>
        <dbReference type="SAM" id="MobiDB-lite"/>
    </source>
</evidence>
<dbReference type="Proteomes" id="UP000298416">
    <property type="component" value="Unassembled WGS sequence"/>
</dbReference>
<reference evidence="2" key="1">
    <citation type="submission" date="2018-01" db="EMBL/GenBank/DDBJ databases">
        <authorList>
            <person name="Mao J.F."/>
        </authorList>
    </citation>
    <scope>NUCLEOTIDE SEQUENCE</scope>
    <source>
        <strain evidence="2">Huo1</strain>
        <tissue evidence="2">Leaf</tissue>
    </source>
</reference>
<feature type="region of interest" description="Disordered" evidence="1">
    <location>
        <begin position="1"/>
        <end position="25"/>
    </location>
</feature>
<organism evidence="2">
    <name type="scientific">Salvia splendens</name>
    <name type="common">Scarlet sage</name>
    <dbReference type="NCBI Taxonomy" id="180675"/>
    <lineage>
        <taxon>Eukaryota</taxon>
        <taxon>Viridiplantae</taxon>
        <taxon>Streptophyta</taxon>
        <taxon>Embryophyta</taxon>
        <taxon>Tracheophyta</taxon>
        <taxon>Spermatophyta</taxon>
        <taxon>Magnoliopsida</taxon>
        <taxon>eudicotyledons</taxon>
        <taxon>Gunneridae</taxon>
        <taxon>Pentapetalae</taxon>
        <taxon>asterids</taxon>
        <taxon>lamiids</taxon>
        <taxon>Lamiales</taxon>
        <taxon>Lamiaceae</taxon>
        <taxon>Nepetoideae</taxon>
        <taxon>Mentheae</taxon>
        <taxon>Salviinae</taxon>
        <taxon>Salvia</taxon>
        <taxon>Salvia subgen. Calosphace</taxon>
        <taxon>core Calosphace</taxon>
    </lineage>
</organism>
<keyword evidence="3" id="KW-1185">Reference proteome</keyword>
<evidence type="ECO:0000313" key="2">
    <source>
        <dbReference type="EMBL" id="KAG6391185.1"/>
    </source>
</evidence>
<feature type="compositionally biased region" description="Basic and acidic residues" evidence="1">
    <location>
        <begin position="66"/>
        <end position="81"/>
    </location>
</feature>